<proteinExistence type="predicted"/>
<keyword evidence="2" id="KW-1185">Reference proteome</keyword>
<name>A0A8X6H126_TRICU</name>
<sequence>MKGQINGLDFTVKMSRIRADVQVKGKKITENSITSALSEIQEEDICVDMMSLLRGIVGINGFQSDGMKSSWANVIFPHVQNQIQSDLENHELQWIYVK</sequence>
<evidence type="ECO:0000313" key="2">
    <source>
        <dbReference type="Proteomes" id="UP000887116"/>
    </source>
</evidence>
<reference evidence="1" key="1">
    <citation type="submission" date="2020-07" db="EMBL/GenBank/DDBJ databases">
        <title>Multicomponent nature underlies the extraordinary mechanical properties of spider dragline silk.</title>
        <authorList>
            <person name="Kono N."/>
            <person name="Nakamura H."/>
            <person name="Mori M."/>
            <person name="Yoshida Y."/>
            <person name="Ohtoshi R."/>
            <person name="Malay A.D."/>
            <person name="Moran D.A.P."/>
            <person name="Tomita M."/>
            <person name="Numata K."/>
            <person name="Arakawa K."/>
        </authorList>
    </citation>
    <scope>NUCLEOTIDE SEQUENCE</scope>
</reference>
<comment type="caution">
    <text evidence="1">The sequence shown here is derived from an EMBL/GenBank/DDBJ whole genome shotgun (WGS) entry which is preliminary data.</text>
</comment>
<protein>
    <submittedName>
        <fullName evidence="1">Uncharacterized protein</fullName>
    </submittedName>
</protein>
<dbReference type="AlphaFoldDB" id="A0A8X6H126"/>
<evidence type="ECO:0000313" key="1">
    <source>
        <dbReference type="EMBL" id="GFQ65027.1"/>
    </source>
</evidence>
<accession>A0A8X6H126</accession>
<dbReference type="EMBL" id="BMAO01000185">
    <property type="protein sequence ID" value="GFQ65027.1"/>
    <property type="molecule type" value="Genomic_DNA"/>
</dbReference>
<gene>
    <name evidence="1" type="ORF">TNCT_108691</name>
</gene>
<dbReference type="Proteomes" id="UP000887116">
    <property type="component" value="Unassembled WGS sequence"/>
</dbReference>
<organism evidence="1 2">
    <name type="scientific">Trichonephila clavata</name>
    <name type="common">Joro spider</name>
    <name type="synonym">Nephila clavata</name>
    <dbReference type="NCBI Taxonomy" id="2740835"/>
    <lineage>
        <taxon>Eukaryota</taxon>
        <taxon>Metazoa</taxon>
        <taxon>Ecdysozoa</taxon>
        <taxon>Arthropoda</taxon>
        <taxon>Chelicerata</taxon>
        <taxon>Arachnida</taxon>
        <taxon>Araneae</taxon>
        <taxon>Araneomorphae</taxon>
        <taxon>Entelegynae</taxon>
        <taxon>Araneoidea</taxon>
        <taxon>Nephilidae</taxon>
        <taxon>Trichonephila</taxon>
    </lineage>
</organism>